<dbReference type="Pfam" id="PF00589">
    <property type="entry name" value="Phage_integrase"/>
    <property type="match status" value="1"/>
</dbReference>
<proteinExistence type="predicted"/>
<dbReference type="InterPro" id="IPR044068">
    <property type="entry name" value="CB"/>
</dbReference>
<keyword evidence="4" id="KW-0233">DNA recombination</keyword>
<evidence type="ECO:0000256" key="4">
    <source>
        <dbReference type="ARBA" id="ARBA00023172"/>
    </source>
</evidence>
<dbReference type="PROSITE" id="PS51900">
    <property type="entry name" value="CB"/>
    <property type="match status" value="1"/>
</dbReference>
<dbReference type="Gene3D" id="1.10.443.10">
    <property type="entry name" value="Intergrase catalytic core"/>
    <property type="match status" value="1"/>
</dbReference>
<accession>A0AAD3U8Z4</accession>
<dbReference type="InterPro" id="IPR011010">
    <property type="entry name" value="DNA_brk_join_enz"/>
</dbReference>
<dbReference type="GO" id="GO:0006310">
    <property type="term" value="P:DNA recombination"/>
    <property type="evidence" value="ECO:0007669"/>
    <property type="project" value="UniProtKB-KW"/>
</dbReference>
<dbReference type="Proteomes" id="UP000859505">
    <property type="component" value="Unassembled WGS sequence"/>
</dbReference>
<evidence type="ECO:0000259" key="7">
    <source>
        <dbReference type="PROSITE" id="PS51900"/>
    </source>
</evidence>
<dbReference type="InterPro" id="IPR050090">
    <property type="entry name" value="Tyrosine_recombinase_XerCD"/>
</dbReference>
<evidence type="ECO:0000313" key="8">
    <source>
        <dbReference type="EMBL" id="HAT6343184.1"/>
    </source>
</evidence>
<dbReference type="InterPro" id="IPR002104">
    <property type="entry name" value="Integrase_catalytic"/>
</dbReference>
<evidence type="ECO:0000256" key="3">
    <source>
        <dbReference type="ARBA" id="ARBA00023125"/>
    </source>
</evidence>
<protein>
    <submittedName>
        <fullName evidence="8">Site-specific integrase</fullName>
    </submittedName>
</protein>
<dbReference type="SUPFAM" id="SSF56349">
    <property type="entry name" value="DNA breaking-rejoining enzymes"/>
    <property type="match status" value="1"/>
</dbReference>
<dbReference type="PANTHER" id="PTHR30349:SF81">
    <property type="entry name" value="TYROSINE RECOMBINASE XERC"/>
    <property type="match status" value="1"/>
</dbReference>
<evidence type="ECO:0000313" key="9">
    <source>
        <dbReference type="Proteomes" id="UP000859505"/>
    </source>
</evidence>
<dbReference type="GO" id="GO:0015074">
    <property type="term" value="P:DNA integration"/>
    <property type="evidence" value="ECO:0007669"/>
    <property type="project" value="UniProtKB-KW"/>
</dbReference>
<dbReference type="EMBL" id="DACTUL010000004">
    <property type="protein sequence ID" value="HAT6343184.1"/>
    <property type="molecule type" value="Genomic_DNA"/>
</dbReference>
<dbReference type="PROSITE" id="PS51898">
    <property type="entry name" value="TYR_RECOMBINASE"/>
    <property type="match status" value="1"/>
</dbReference>
<dbReference type="InterPro" id="IPR013762">
    <property type="entry name" value="Integrase-like_cat_sf"/>
</dbReference>
<dbReference type="CDD" id="cd00397">
    <property type="entry name" value="DNA_BRE_C"/>
    <property type="match status" value="1"/>
</dbReference>
<dbReference type="GO" id="GO:0003677">
    <property type="term" value="F:DNA binding"/>
    <property type="evidence" value="ECO:0007669"/>
    <property type="project" value="UniProtKB-UniRule"/>
</dbReference>
<evidence type="ECO:0000256" key="1">
    <source>
        <dbReference type="ARBA" id="ARBA00022829"/>
    </source>
</evidence>
<dbReference type="AlphaFoldDB" id="A0AAD3U8Z4"/>
<dbReference type="GO" id="GO:0007059">
    <property type="term" value="P:chromosome segregation"/>
    <property type="evidence" value="ECO:0007669"/>
    <property type="project" value="UniProtKB-KW"/>
</dbReference>
<keyword evidence="2" id="KW-0229">DNA integration</keyword>
<dbReference type="PANTHER" id="PTHR30349">
    <property type="entry name" value="PHAGE INTEGRASE-RELATED"/>
    <property type="match status" value="1"/>
</dbReference>
<reference evidence="8" key="2">
    <citation type="submission" date="2020-01" db="EMBL/GenBank/DDBJ databases">
        <authorList>
            <consortium name="NCBI Pathogen Detection Project"/>
        </authorList>
    </citation>
    <scope>NUCLEOTIDE SEQUENCE</scope>
    <source>
        <strain evidence="8">OLC2673_Aeromonas</strain>
    </source>
</reference>
<sequence length="472" mass="53633">MRKLAKVAIGIGSLGMKGYDLLDTETGESIPFYADYLHTIISEQVANQKRSQNTIDAIAADLKVFLEYVINAQELFFEQRAKTDSTLLAEIILSYPDYLTLGSNSSAPIARDTATATGHTPIKPQSANRNLSSVNGFIDASANAHQKLKEAKMLGLIDIDVPSENIHAELLTRRKLSLSERKRLQQQSVLCQVMRGGAKYTKTRLFSIKALPKGGHTAEYKYFPVSHIEPLLDAAPTYRDRALWALMFGTGLRVSEATQLLVTDVDIVNETLNVFSYRNRIECFEGIKDEDINRLSFKGRETEEAYFIYPFNKIFFESITKYLRLERPKGLEHNYLFVTNSNRSRGRPLFATSRSNRGSSFKKIQETIECPLKNNIDKRYTLHSLRHFYGYWLLNFHRTADGHSFSLLEVQNMMGHANIESTKKYAVTDKIVAQEKMRLANLVLQNKSINSDKNMLLEHKQRIISDLIAGTK</sequence>
<evidence type="ECO:0000256" key="2">
    <source>
        <dbReference type="ARBA" id="ARBA00022908"/>
    </source>
</evidence>
<feature type="domain" description="Core-binding (CB)" evidence="7">
    <location>
        <begin position="27"/>
        <end position="142"/>
    </location>
</feature>
<name>A0AAD3U8Z4_AERHY</name>
<evidence type="ECO:0000259" key="6">
    <source>
        <dbReference type="PROSITE" id="PS51898"/>
    </source>
</evidence>
<reference evidence="8" key="1">
    <citation type="journal article" date="2018" name="Genome Biol.">
        <title>SKESA: strategic k-mer extension for scrupulous assemblies.</title>
        <authorList>
            <person name="Souvorov A."/>
            <person name="Agarwala R."/>
            <person name="Lipman D.J."/>
        </authorList>
    </citation>
    <scope>NUCLEOTIDE SEQUENCE</scope>
    <source>
        <strain evidence="8">OLC2673_Aeromonas</strain>
    </source>
</reference>
<gene>
    <name evidence="8" type="ORF">JAJ28_000877</name>
</gene>
<keyword evidence="3 5" id="KW-0238">DNA-binding</keyword>
<organism evidence="8 9">
    <name type="scientific">Aeromonas hydrophila</name>
    <dbReference type="NCBI Taxonomy" id="644"/>
    <lineage>
        <taxon>Bacteria</taxon>
        <taxon>Pseudomonadati</taxon>
        <taxon>Pseudomonadota</taxon>
        <taxon>Gammaproteobacteria</taxon>
        <taxon>Aeromonadales</taxon>
        <taxon>Aeromonadaceae</taxon>
        <taxon>Aeromonas</taxon>
    </lineage>
</organism>
<evidence type="ECO:0000256" key="5">
    <source>
        <dbReference type="PROSITE-ProRule" id="PRU01248"/>
    </source>
</evidence>
<comment type="caution">
    <text evidence="8">The sequence shown here is derived from an EMBL/GenBank/DDBJ whole genome shotgun (WGS) entry which is preliminary data.</text>
</comment>
<feature type="domain" description="Tyr recombinase" evidence="6">
    <location>
        <begin position="218"/>
        <end position="441"/>
    </location>
</feature>
<keyword evidence="1" id="KW-0159">Chromosome partition</keyword>
<dbReference type="RefSeq" id="WP_158197845.1">
    <property type="nucleotide sequence ID" value="NZ_AP025277.1"/>
</dbReference>